<reference evidence="3 4" key="1">
    <citation type="submission" date="2015-01" db="EMBL/GenBank/DDBJ databases">
        <title>Comparative genomics of non-oral Prevotella species.</title>
        <authorList>
            <person name="Accetto T."/>
            <person name="Nograsek B."/>
            <person name="Avgustin G."/>
        </authorList>
    </citation>
    <scope>NUCLEOTIDE SEQUENCE [LARGE SCALE GENOMIC DNA]</scope>
    <source>
        <strain evidence="3 4">P5-119</strain>
    </source>
</reference>
<gene>
    <name evidence="3" type="ORF">ST44_01010</name>
</gene>
<evidence type="ECO:0000256" key="2">
    <source>
        <dbReference type="HAMAP-Rule" id="MF_00048"/>
    </source>
</evidence>
<dbReference type="InterPro" id="IPR011856">
    <property type="entry name" value="tRNA_endonuc-like_dom_sf"/>
</dbReference>
<sequence>MAQHNDFGKWGEDLAVHYLSEKGYAILERDWRYGHKDIDIIAISDDTLVFVEVKTRRNDTFMRPEQSVDWKKIKNITLAANHYVKMNGIDLQIRFDIISIVAKGADGKCSIDHIESAFLPYYFR</sequence>
<evidence type="ECO:0000256" key="1">
    <source>
        <dbReference type="ARBA" id="ARBA00006738"/>
    </source>
</evidence>
<dbReference type="PANTHER" id="PTHR34039:SF1">
    <property type="entry name" value="UPF0102 PROTEIN YRAN"/>
    <property type="match status" value="1"/>
</dbReference>
<dbReference type="HAMAP" id="MF_00048">
    <property type="entry name" value="UPF0102"/>
    <property type="match status" value="1"/>
</dbReference>
<dbReference type="SUPFAM" id="SSF52980">
    <property type="entry name" value="Restriction endonuclease-like"/>
    <property type="match status" value="1"/>
</dbReference>
<comment type="similarity">
    <text evidence="1 2">Belongs to the UPF0102 family.</text>
</comment>
<evidence type="ECO:0000313" key="3">
    <source>
        <dbReference type="EMBL" id="KIP64762.1"/>
    </source>
</evidence>
<dbReference type="EMBL" id="JXQK01000015">
    <property type="protein sequence ID" value="KIP64762.1"/>
    <property type="molecule type" value="Genomic_DNA"/>
</dbReference>
<evidence type="ECO:0000313" key="4">
    <source>
        <dbReference type="Proteomes" id="UP000032046"/>
    </source>
</evidence>
<dbReference type="Proteomes" id="UP000032046">
    <property type="component" value="Unassembled WGS sequence"/>
</dbReference>
<proteinExistence type="inferred from homology"/>
<dbReference type="OrthoDB" id="9802516at2"/>
<keyword evidence="4" id="KW-1185">Reference proteome</keyword>
<dbReference type="AlphaFoldDB" id="A0A0D0J2N0"/>
<organism evidence="3 4">
    <name type="scientific">Prevotella pectinovora</name>
    <dbReference type="NCBI Taxonomy" id="1602169"/>
    <lineage>
        <taxon>Bacteria</taxon>
        <taxon>Pseudomonadati</taxon>
        <taxon>Bacteroidota</taxon>
        <taxon>Bacteroidia</taxon>
        <taxon>Bacteroidales</taxon>
        <taxon>Prevotellaceae</taxon>
        <taxon>Prevotella</taxon>
    </lineage>
</organism>
<dbReference type="Gene3D" id="3.40.1350.10">
    <property type="match status" value="1"/>
</dbReference>
<dbReference type="InterPro" id="IPR003509">
    <property type="entry name" value="UPF0102_YraN-like"/>
</dbReference>
<dbReference type="PANTHER" id="PTHR34039">
    <property type="entry name" value="UPF0102 PROTEIN YRAN"/>
    <property type="match status" value="1"/>
</dbReference>
<protein>
    <recommendedName>
        <fullName evidence="2">UPF0102 protein ST44_01010</fullName>
    </recommendedName>
</protein>
<dbReference type="GO" id="GO:0003676">
    <property type="term" value="F:nucleic acid binding"/>
    <property type="evidence" value="ECO:0007669"/>
    <property type="project" value="InterPro"/>
</dbReference>
<dbReference type="Pfam" id="PF02021">
    <property type="entry name" value="UPF0102"/>
    <property type="match status" value="1"/>
</dbReference>
<comment type="caution">
    <text evidence="3">The sequence shown here is derived from an EMBL/GenBank/DDBJ whole genome shotgun (WGS) entry which is preliminary data.</text>
</comment>
<dbReference type="InterPro" id="IPR011335">
    <property type="entry name" value="Restrct_endonuc-II-like"/>
</dbReference>
<dbReference type="CDD" id="cd20736">
    <property type="entry name" value="PoNe_Nuclease"/>
    <property type="match status" value="1"/>
</dbReference>
<dbReference type="RefSeq" id="WP_042517346.1">
    <property type="nucleotide sequence ID" value="NZ_DBEXRU010000144.1"/>
</dbReference>
<dbReference type="STRING" id="1602171.ST44_01010"/>
<accession>A0A0D0J2N0</accession>
<name>A0A0D0J2N0_9BACT</name>